<reference evidence="4 7" key="3">
    <citation type="journal article" date="2019" name="Nat. Med.">
        <title>A library of human gut bacterial isolates paired with longitudinal multiomics data enables mechanistic microbiome research.</title>
        <authorList>
            <person name="Poyet M."/>
            <person name="Groussin M."/>
            <person name="Gibbons S.M."/>
            <person name="Avila-Pacheco J."/>
            <person name="Jiang X."/>
            <person name="Kearney S.M."/>
            <person name="Perrotta A.R."/>
            <person name="Berdy B."/>
            <person name="Zhao S."/>
            <person name="Lieberman T.D."/>
            <person name="Swanson P.K."/>
            <person name="Smith M."/>
            <person name="Roesemann S."/>
            <person name="Alexander J.E."/>
            <person name="Rich S.A."/>
            <person name="Livny J."/>
            <person name="Vlamakis H."/>
            <person name="Clish C."/>
            <person name="Bullock K."/>
            <person name="Deik A."/>
            <person name="Scott J."/>
            <person name="Pierce K.A."/>
            <person name="Xavier R.J."/>
            <person name="Alm E.J."/>
        </authorList>
    </citation>
    <scope>NUCLEOTIDE SEQUENCE [LARGE SCALE GENOMIC DNA]</scope>
    <source>
        <strain evidence="4 7">BIOML-A2</strain>
    </source>
</reference>
<name>A0AAQ1MEE1_9FIRM</name>
<dbReference type="Pfam" id="PF13240">
    <property type="entry name" value="Zn_Ribbon_1"/>
    <property type="match status" value="1"/>
</dbReference>
<evidence type="ECO:0000313" key="6">
    <source>
        <dbReference type="Proteomes" id="UP000184089"/>
    </source>
</evidence>
<dbReference type="Proteomes" id="UP000474718">
    <property type="component" value="Unassembled WGS sequence"/>
</dbReference>
<gene>
    <name evidence="4" type="ORF">GT747_00455</name>
    <name evidence="5" type="ORF">SAMN05444424_1918</name>
</gene>
<keyword evidence="2" id="KW-1133">Transmembrane helix</keyword>
<dbReference type="CDD" id="cd15489">
    <property type="entry name" value="PHD_SF"/>
    <property type="match status" value="1"/>
</dbReference>
<dbReference type="InterPro" id="IPR024399">
    <property type="entry name" value="DUF2628"/>
</dbReference>
<evidence type="ECO:0000259" key="3">
    <source>
        <dbReference type="Pfam" id="PF13240"/>
    </source>
</evidence>
<dbReference type="AlphaFoldDB" id="A0AAQ1MEE1"/>
<keyword evidence="2" id="KW-0812">Transmembrane</keyword>
<dbReference type="EMBL" id="WWVX01000001">
    <property type="protein sequence ID" value="MZL68246.1"/>
    <property type="molecule type" value="Genomic_DNA"/>
</dbReference>
<dbReference type="InterPro" id="IPR039522">
    <property type="entry name" value="RING_finger_1_prok"/>
</dbReference>
<evidence type="ECO:0000313" key="4">
    <source>
        <dbReference type="EMBL" id="MZL68246.1"/>
    </source>
</evidence>
<feature type="transmembrane region" description="Helical" evidence="2">
    <location>
        <begin position="230"/>
        <end position="255"/>
    </location>
</feature>
<proteinExistence type="predicted"/>
<dbReference type="RefSeq" id="WP_021660834.1">
    <property type="nucleotide sequence ID" value="NZ_FQVY01000002.1"/>
</dbReference>
<feature type="region of interest" description="Disordered" evidence="1">
    <location>
        <begin position="57"/>
        <end position="76"/>
    </location>
</feature>
<feature type="domain" description="Zinc-ribbon" evidence="3">
    <location>
        <begin position="85"/>
        <end position="106"/>
    </location>
</feature>
<protein>
    <submittedName>
        <fullName evidence="4">DUF2628 domain-containing protein</fullName>
    </submittedName>
</protein>
<accession>A0AAQ1MEE1</accession>
<evidence type="ECO:0000256" key="1">
    <source>
        <dbReference type="SAM" id="MobiDB-lite"/>
    </source>
</evidence>
<evidence type="ECO:0000313" key="7">
    <source>
        <dbReference type="Proteomes" id="UP000474718"/>
    </source>
</evidence>
<dbReference type="Proteomes" id="UP000184089">
    <property type="component" value="Unassembled WGS sequence"/>
</dbReference>
<keyword evidence="2" id="KW-0472">Membrane</keyword>
<sequence length="313" mass="34225">MASYKGELCPVCHKAFADGDQIVVCPECGTPHHRDCYFQLGHCANAERHGEDFAWQPEKKAPAAAPGIEGGAAPGQEGDGFSRPCPHCHAANPPGALFCISCGKPLESQQQQYAAGPGFGPMAANQQNIKYGGVDPEDTIDGIRVEDMAEFIGPSSGYYLYQFKNMDMRGRKLSFSWSGFFITPLYMLFRKVWPVALLSILLNITLNIPGIIFFLTPESQINTLLTGPFAVAYTVTSLLMMAVQIFFGLFANAIYRRSVVKKIKRIQAMGLDRTETLRLYHKKGGVCRWAVLTVGLLLMISSLVGTLLTAAGF</sequence>
<organism evidence="5 6">
    <name type="scientific">Bittarella massiliensis</name>
    <name type="common">ex Durand et al. 2017</name>
    <dbReference type="NCBI Taxonomy" id="1720313"/>
    <lineage>
        <taxon>Bacteria</taxon>
        <taxon>Bacillati</taxon>
        <taxon>Bacillota</taxon>
        <taxon>Clostridia</taxon>
        <taxon>Eubacteriales</taxon>
        <taxon>Oscillospiraceae</taxon>
        <taxon>Bittarella (ex Durand et al. 2017)</taxon>
    </lineage>
</organism>
<feature type="transmembrane region" description="Helical" evidence="2">
    <location>
        <begin position="196"/>
        <end position="215"/>
    </location>
</feature>
<dbReference type="EMBL" id="FQVY01000002">
    <property type="protein sequence ID" value="SHG21755.1"/>
    <property type="molecule type" value="Genomic_DNA"/>
</dbReference>
<reference evidence="6" key="2">
    <citation type="submission" date="2016-11" db="EMBL/GenBank/DDBJ databases">
        <authorList>
            <person name="Jaros S."/>
            <person name="Januszkiewicz K."/>
            <person name="Wedrychowicz H."/>
        </authorList>
    </citation>
    <scope>NUCLEOTIDE SEQUENCE [LARGE SCALE GENOMIC DNA]</scope>
    <source>
        <strain evidence="6">DSM 4029</strain>
    </source>
</reference>
<comment type="caution">
    <text evidence="5">The sequence shown here is derived from an EMBL/GenBank/DDBJ whole genome shotgun (WGS) entry which is preliminary data.</text>
</comment>
<dbReference type="Pfam" id="PF14446">
    <property type="entry name" value="Prok-RING_1"/>
    <property type="match status" value="1"/>
</dbReference>
<evidence type="ECO:0000256" key="2">
    <source>
        <dbReference type="SAM" id="Phobius"/>
    </source>
</evidence>
<dbReference type="Pfam" id="PF10947">
    <property type="entry name" value="DUF2628"/>
    <property type="match status" value="1"/>
</dbReference>
<keyword evidence="7" id="KW-1185">Reference proteome</keyword>
<evidence type="ECO:0000313" key="5">
    <source>
        <dbReference type="EMBL" id="SHG21755.1"/>
    </source>
</evidence>
<dbReference type="InterPro" id="IPR026870">
    <property type="entry name" value="Zinc_ribbon_dom"/>
</dbReference>
<feature type="transmembrane region" description="Helical" evidence="2">
    <location>
        <begin position="289"/>
        <end position="311"/>
    </location>
</feature>
<reference evidence="5" key="1">
    <citation type="submission" date="2016-11" db="EMBL/GenBank/DDBJ databases">
        <authorList>
            <person name="Varghese N."/>
            <person name="Submissions S."/>
        </authorList>
    </citation>
    <scope>NUCLEOTIDE SEQUENCE</scope>
    <source>
        <strain evidence="5">DSM 4029</strain>
    </source>
</reference>